<name>A0A1L3NCN8_CLOSG</name>
<evidence type="ECO:0000313" key="1">
    <source>
        <dbReference type="EMBL" id="APH13877.1"/>
    </source>
</evidence>
<evidence type="ECO:0000313" key="2">
    <source>
        <dbReference type="Proteomes" id="UP000182204"/>
    </source>
</evidence>
<dbReference type="AlphaFoldDB" id="A0A1L3NCN8"/>
<dbReference type="Proteomes" id="UP000182204">
    <property type="component" value="Chromosome"/>
</dbReference>
<accession>A0A1L3NCN8</accession>
<gene>
    <name evidence="1" type="ORF">NPD5_2597</name>
</gene>
<sequence>MAKLILKTSTLYNLNDGENLDLGKLKFNIAQFKIPQEMVVSKQGVNIKIEKEKNLNGEFVETGKYTLNFKVYDRSFIELVIQNGSTEIGNPITIVIEGQENIPNLDRFEEDEFIPISFNKLEIKPKKVLKKTFLGAGKGSADTWQYADIKIVAESYIIGEENGAKAK</sequence>
<protein>
    <submittedName>
        <fullName evidence="1">Uncharacterized protein</fullName>
    </submittedName>
</protein>
<proteinExistence type="predicted"/>
<dbReference type="EMBL" id="CP013243">
    <property type="protein sequence ID" value="APH13877.1"/>
    <property type="molecule type" value="Genomic_DNA"/>
</dbReference>
<organism evidence="1 2">
    <name type="scientific">Clostridium sporogenes</name>
    <dbReference type="NCBI Taxonomy" id="1509"/>
    <lineage>
        <taxon>Bacteria</taxon>
        <taxon>Bacillati</taxon>
        <taxon>Bacillota</taxon>
        <taxon>Clostridia</taxon>
        <taxon>Eubacteriales</taxon>
        <taxon>Clostridiaceae</taxon>
        <taxon>Clostridium</taxon>
    </lineage>
</organism>
<reference evidence="1 2" key="1">
    <citation type="submission" date="2015-11" db="EMBL/GenBank/DDBJ databases">
        <authorList>
            <person name="Hill K.K."/>
            <person name="Shirey T.B."/>
            <person name="Raphael B."/>
            <person name="Daligault H.E."/>
            <person name="Davenport K.W."/>
            <person name="Bruce D.C."/>
            <person name="Foley B.T."/>
            <person name="Johnson S.L."/>
        </authorList>
    </citation>
    <scope>NUCLEOTIDE SEQUENCE [LARGE SCALE GENOMIC DNA]</scope>
    <source>
        <strain evidence="1 2">CDC_1632</strain>
    </source>
</reference>